<dbReference type="EMBL" id="JAAZNV010000006">
    <property type="protein sequence ID" value="NMB91506.1"/>
    <property type="molecule type" value="Genomic_DNA"/>
</dbReference>
<organism evidence="1 2">
    <name type="scientific">candidate division WWE3 bacterium</name>
    <dbReference type="NCBI Taxonomy" id="2053526"/>
    <lineage>
        <taxon>Bacteria</taxon>
        <taxon>Katanobacteria</taxon>
    </lineage>
</organism>
<accession>A0A7X9HSI0</accession>
<evidence type="ECO:0000313" key="2">
    <source>
        <dbReference type="Proteomes" id="UP000590542"/>
    </source>
</evidence>
<sequence length="105" mass="11788">MGKLKKAFNPMKPWEGAKPWVIDLQNHFDMAAAKEVINSKVFKDTLKGVNISSGIMGPFYLESSAREVLTMVNARACQLRTLNERGLEALTFEQFLEKKNKAGVN</sequence>
<dbReference type="AlphaFoldDB" id="A0A7X9HSI0"/>
<gene>
    <name evidence="1" type="ORF">GYA37_01500</name>
</gene>
<protein>
    <submittedName>
        <fullName evidence="1">Uncharacterized protein</fullName>
    </submittedName>
</protein>
<evidence type="ECO:0000313" key="1">
    <source>
        <dbReference type="EMBL" id="NMB91506.1"/>
    </source>
</evidence>
<name>A0A7X9HSI0_UNCKA</name>
<comment type="caution">
    <text evidence="1">The sequence shown here is derived from an EMBL/GenBank/DDBJ whole genome shotgun (WGS) entry which is preliminary data.</text>
</comment>
<proteinExistence type="predicted"/>
<reference evidence="1 2" key="1">
    <citation type="journal article" date="2020" name="Biotechnol. Biofuels">
        <title>New insights from the biogas microbiome by comprehensive genome-resolved metagenomics of nearly 1600 species originating from multiple anaerobic digesters.</title>
        <authorList>
            <person name="Campanaro S."/>
            <person name="Treu L."/>
            <person name="Rodriguez-R L.M."/>
            <person name="Kovalovszki A."/>
            <person name="Ziels R.M."/>
            <person name="Maus I."/>
            <person name="Zhu X."/>
            <person name="Kougias P.G."/>
            <person name="Basile A."/>
            <person name="Luo G."/>
            <person name="Schluter A."/>
            <person name="Konstantinidis K.T."/>
            <person name="Angelidaki I."/>
        </authorList>
    </citation>
    <scope>NUCLEOTIDE SEQUENCE [LARGE SCALE GENOMIC DNA]</scope>
    <source>
        <strain evidence="1">AS27yjCOA_202</strain>
    </source>
</reference>
<dbReference type="Proteomes" id="UP000590542">
    <property type="component" value="Unassembled WGS sequence"/>
</dbReference>